<accession>A0AAN9QRC6</accession>
<comment type="caution">
    <text evidence="1">The sequence shown here is derived from an EMBL/GenBank/DDBJ whole genome shotgun (WGS) entry which is preliminary data.</text>
</comment>
<evidence type="ECO:0000313" key="2">
    <source>
        <dbReference type="Proteomes" id="UP001367508"/>
    </source>
</evidence>
<organism evidence="1 2">
    <name type="scientific">Canavalia gladiata</name>
    <name type="common">Sword bean</name>
    <name type="synonym">Dolichos gladiatus</name>
    <dbReference type="NCBI Taxonomy" id="3824"/>
    <lineage>
        <taxon>Eukaryota</taxon>
        <taxon>Viridiplantae</taxon>
        <taxon>Streptophyta</taxon>
        <taxon>Embryophyta</taxon>
        <taxon>Tracheophyta</taxon>
        <taxon>Spermatophyta</taxon>
        <taxon>Magnoliopsida</taxon>
        <taxon>eudicotyledons</taxon>
        <taxon>Gunneridae</taxon>
        <taxon>Pentapetalae</taxon>
        <taxon>rosids</taxon>
        <taxon>fabids</taxon>
        <taxon>Fabales</taxon>
        <taxon>Fabaceae</taxon>
        <taxon>Papilionoideae</taxon>
        <taxon>50 kb inversion clade</taxon>
        <taxon>NPAAA clade</taxon>
        <taxon>indigoferoid/millettioid clade</taxon>
        <taxon>Phaseoleae</taxon>
        <taxon>Canavalia</taxon>
    </lineage>
</organism>
<dbReference type="Proteomes" id="UP001367508">
    <property type="component" value="Unassembled WGS sequence"/>
</dbReference>
<protein>
    <submittedName>
        <fullName evidence="1">Uncharacterized protein</fullName>
    </submittedName>
</protein>
<proteinExistence type="predicted"/>
<gene>
    <name evidence="1" type="ORF">VNO77_12929</name>
</gene>
<dbReference type="EMBL" id="JAYMYQ010000003">
    <property type="protein sequence ID" value="KAK7343851.1"/>
    <property type="molecule type" value="Genomic_DNA"/>
</dbReference>
<name>A0AAN9QRC6_CANGL</name>
<dbReference type="AlphaFoldDB" id="A0AAN9QRC6"/>
<sequence length="151" mass="17201">MVLSVADHNINQSQLKIDITVYKFQENGYKGDFGKKERGRLLAPKIEKRFWLDFNLSETWVFLWFFKRIPFDCIGNSLVPQDSAELPKSFSKLFSIVADSSGSCKDQSRLKRFSALIERISLAFRKGILKNSLESLIAGGSVGQEEEQFLA</sequence>
<reference evidence="1 2" key="1">
    <citation type="submission" date="2024-01" db="EMBL/GenBank/DDBJ databases">
        <title>The genomes of 5 underutilized Papilionoideae crops provide insights into root nodulation and disease resistanc.</title>
        <authorList>
            <person name="Jiang F."/>
        </authorList>
    </citation>
    <scope>NUCLEOTIDE SEQUENCE [LARGE SCALE GENOMIC DNA]</scope>
    <source>
        <strain evidence="1">LVBAO_FW01</strain>
        <tissue evidence="1">Leaves</tissue>
    </source>
</reference>
<keyword evidence="2" id="KW-1185">Reference proteome</keyword>
<evidence type="ECO:0000313" key="1">
    <source>
        <dbReference type="EMBL" id="KAK7343851.1"/>
    </source>
</evidence>